<dbReference type="Proteomes" id="UP001232163">
    <property type="component" value="Unassembled WGS sequence"/>
</dbReference>
<reference evidence="1 2" key="1">
    <citation type="submission" date="2023-07" db="EMBL/GenBank/DDBJ databases">
        <title>Genomic Encyclopedia of Type Strains, Phase IV (KMG-IV): sequencing the most valuable type-strain genomes for metagenomic binning, comparative biology and taxonomic classification.</title>
        <authorList>
            <person name="Goeker M."/>
        </authorList>
    </citation>
    <scope>NUCLEOTIDE SEQUENCE [LARGE SCALE GENOMIC DNA]</scope>
    <source>
        <strain evidence="1 2">NIO-1023</strain>
    </source>
</reference>
<sequence>MTLTRHEVTMPKAPPQPAIVVTAPNAEAAQRQYWRHVANRACLAILADQRHPVLTARQGRTDPTRGPNHPPRPIIGGDVFQVRAEPIQINDTVTDWLSFDLLVQPTRPGNILTLAVLRDWPAPTTTEPLFKYRNHLNTFERRTGLSGDMVYLFEMLLWPHAQEMLDAMTG</sequence>
<comment type="caution">
    <text evidence="1">The sequence shown here is derived from an EMBL/GenBank/DDBJ whole genome shotgun (WGS) entry which is preliminary data.</text>
</comment>
<gene>
    <name evidence="1" type="ORF">QO006_001274</name>
</gene>
<organism evidence="1 2">
    <name type="scientific">Deinococcus enclensis</name>
    <dbReference type="NCBI Taxonomy" id="1049582"/>
    <lineage>
        <taxon>Bacteria</taxon>
        <taxon>Thermotogati</taxon>
        <taxon>Deinococcota</taxon>
        <taxon>Deinococci</taxon>
        <taxon>Deinococcales</taxon>
        <taxon>Deinococcaceae</taxon>
        <taxon>Deinococcus</taxon>
    </lineage>
</organism>
<protein>
    <submittedName>
        <fullName evidence="1">Uncharacterized protein</fullName>
    </submittedName>
</protein>
<keyword evidence="2" id="KW-1185">Reference proteome</keyword>
<accession>A0ABT9MBA3</accession>
<dbReference type="EMBL" id="JAURUR010000002">
    <property type="protein sequence ID" value="MDP9763857.1"/>
    <property type="molecule type" value="Genomic_DNA"/>
</dbReference>
<dbReference type="RefSeq" id="WP_307465007.1">
    <property type="nucleotide sequence ID" value="NZ_JAURUR010000002.1"/>
</dbReference>
<evidence type="ECO:0000313" key="2">
    <source>
        <dbReference type="Proteomes" id="UP001232163"/>
    </source>
</evidence>
<evidence type="ECO:0000313" key="1">
    <source>
        <dbReference type="EMBL" id="MDP9763857.1"/>
    </source>
</evidence>
<proteinExistence type="predicted"/>
<name>A0ABT9MBA3_9DEIO</name>